<dbReference type="SFLD" id="SFLDF00044">
    <property type="entry name" value="enolase-phosphatase"/>
    <property type="match status" value="1"/>
</dbReference>
<dbReference type="GO" id="GO:0043874">
    <property type="term" value="F:acireductone synthase activity"/>
    <property type="evidence" value="ECO:0007669"/>
    <property type="project" value="UniProtKB-EC"/>
</dbReference>
<keyword evidence="6" id="KW-1185">Reference proteome</keyword>
<dbReference type="OrthoDB" id="9797416at2"/>
<dbReference type="HAMAP" id="MF_01681">
    <property type="entry name" value="Salvage_MtnC"/>
    <property type="match status" value="1"/>
</dbReference>
<comment type="function">
    <text evidence="4">Bifunctional enzyme that catalyzes the enolization of 2,3-diketo-5-methylthiopentyl-1-phosphate (DK-MTP-1-P) into the intermediate 2-hydroxy-3-keto-5-methylthiopentenyl-1-phosphate (HK-MTPenyl-1-P), which is then dephosphorylated to form the acireductone 1,2-dihydroxy-3-keto-5-methylthiopentene (DHK-MTPene).</text>
</comment>
<dbReference type="InterPro" id="IPR023214">
    <property type="entry name" value="HAD_sf"/>
</dbReference>
<dbReference type="InterPro" id="IPR006439">
    <property type="entry name" value="HAD-SF_hydro_IA"/>
</dbReference>
<sequence>MRIQAVVTDIEGTTTDIGFVHRVLFPYAARRLPAYVAAHRDEPALQALLVEVAAASGQPAASEAAVVDQLLEWIKLDLKMTPLKTLQGWIWREGYQRGDFTGHVYPDAAVCLRRWSAAGLRLYVYSSGSEEAQRLLFGHSNHGDLTPLFGGYFDTRVGAKREAESYRRIVEAIGIAADRTLFLSDIESELDAARAAGLETCLLARGGGLTSDHPIAADFHHIPQLKEVAS</sequence>
<dbReference type="AlphaFoldDB" id="A0A4Z0F911"/>
<dbReference type="UniPathway" id="UPA00904">
    <property type="reaction ID" value="UER00876"/>
</dbReference>
<comment type="pathway">
    <text evidence="4">Amino-acid biosynthesis; L-methionine biosynthesis via salvage pathway; L-methionine from S-methyl-5-thio-alpha-D-ribose 1-phosphate: step 3/6.</text>
</comment>
<evidence type="ECO:0000256" key="2">
    <source>
        <dbReference type="ARBA" id="ARBA00022801"/>
    </source>
</evidence>
<protein>
    <recommendedName>
        <fullName evidence="4">Enolase-phosphatase E1</fullName>
        <ecNumber evidence="4">3.1.3.77</ecNumber>
    </recommendedName>
    <alternativeName>
        <fullName evidence="4">2,3-diketo-5-methylthio-1-phosphopentane phosphatase</fullName>
    </alternativeName>
</protein>
<keyword evidence="4" id="KW-0460">Magnesium</keyword>
<evidence type="ECO:0000256" key="1">
    <source>
        <dbReference type="ARBA" id="ARBA00022605"/>
    </source>
</evidence>
<dbReference type="SFLD" id="SFLDG01129">
    <property type="entry name" value="C1.5:_HAD__Beta-PGM__Phosphata"/>
    <property type="match status" value="1"/>
</dbReference>
<dbReference type="GO" id="GO:0043715">
    <property type="term" value="F:2,3-diketo-5-methylthiopentyl-1-phosphate enolase activity"/>
    <property type="evidence" value="ECO:0007669"/>
    <property type="project" value="UniProtKB-UniRule"/>
</dbReference>
<dbReference type="GO" id="GO:0000287">
    <property type="term" value="F:magnesium ion binding"/>
    <property type="evidence" value="ECO:0007669"/>
    <property type="project" value="UniProtKB-UniRule"/>
</dbReference>
<evidence type="ECO:0000313" key="6">
    <source>
        <dbReference type="Proteomes" id="UP000297890"/>
    </source>
</evidence>
<dbReference type="Proteomes" id="UP000297890">
    <property type="component" value="Unassembled WGS sequence"/>
</dbReference>
<dbReference type="EC" id="3.1.3.77" evidence="4"/>
<keyword evidence="1 4" id="KW-0028">Amino-acid biosynthesis</keyword>
<accession>A0A4Z0F911</accession>
<dbReference type="PANTHER" id="PTHR20371">
    <property type="entry name" value="ENOLASE-PHOSPHATASE E1"/>
    <property type="match status" value="1"/>
</dbReference>
<dbReference type="PRINTS" id="PR00413">
    <property type="entry name" value="HADHALOGNASE"/>
</dbReference>
<evidence type="ECO:0000256" key="4">
    <source>
        <dbReference type="HAMAP-Rule" id="MF_01681"/>
    </source>
</evidence>
<comment type="catalytic activity">
    <reaction evidence="4">
        <text>5-methylsulfanyl-2,3-dioxopentyl phosphate + H2O = 1,2-dihydroxy-5-(methylsulfanyl)pent-1-en-3-one + phosphate</text>
        <dbReference type="Rhea" id="RHEA:21700"/>
        <dbReference type="ChEBI" id="CHEBI:15377"/>
        <dbReference type="ChEBI" id="CHEBI:43474"/>
        <dbReference type="ChEBI" id="CHEBI:49252"/>
        <dbReference type="ChEBI" id="CHEBI:58828"/>
        <dbReference type="EC" id="3.1.3.77"/>
    </reaction>
</comment>
<comment type="pathway">
    <text evidence="4">Amino-acid biosynthesis; L-methionine biosynthesis via salvage pathway; L-methionine from S-methyl-5-thio-alpha-D-ribose 1-phosphate: step 4/6.</text>
</comment>
<dbReference type="NCBIfam" id="TIGR01549">
    <property type="entry name" value="HAD-SF-IA-v1"/>
    <property type="match status" value="1"/>
</dbReference>
<dbReference type="InterPro" id="IPR036412">
    <property type="entry name" value="HAD-like_sf"/>
</dbReference>
<dbReference type="EMBL" id="SRIO01000010">
    <property type="protein sequence ID" value="TFZ82310.1"/>
    <property type="molecule type" value="Genomic_DNA"/>
</dbReference>
<dbReference type="NCBIfam" id="TIGR01691">
    <property type="entry name" value="enolase-ppase"/>
    <property type="match status" value="1"/>
</dbReference>
<dbReference type="InterPro" id="IPR023943">
    <property type="entry name" value="Enolase-ppase_E1"/>
</dbReference>
<keyword evidence="2 4" id="KW-0378">Hydrolase</keyword>
<proteinExistence type="inferred from homology"/>
<evidence type="ECO:0000256" key="3">
    <source>
        <dbReference type="ARBA" id="ARBA00023167"/>
    </source>
</evidence>
<comment type="caution">
    <text evidence="5">The sequence shown here is derived from an EMBL/GenBank/DDBJ whole genome shotgun (WGS) entry which is preliminary data.</text>
</comment>
<dbReference type="Gene3D" id="1.10.720.60">
    <property type="match status" value="1"/>
</dbReference>
<dbReference type="Gene3D" id="3.40.50.1000">
    <property type="entry name" value="HAD superfamily/HAD-like"/>
    <property type="match status" value="1"/>
</dbReference>
<dbReference type="RefSeq" id="WP_135282016.1">
    <property type="nucleotide sequence ID" value="NZ_SRIO01000010.1"/>
</dbReference>
<dbReference type="PANTHER" id="PTHR20371:SF1">
    <property type="entry name" value="ENOLASE-PHOSPHATASE E1"/>
    <property type="match status" value="1"/>
</dbReference>
<comment type="cofactor">
    <cofactor evidence="4">
        <name>Mg(2+)</name>
        <dbReference type="ChEBI" id="CHEBI:18420"/>
    </cofactor>
    <text evidence="4">Binds 1 Mg(2+) ion per subunit.</text>
</comment>
<comment type="subunit">
    <text evidence="4">Monomer.</text>
</comment>
<dbReference type="GO" id="GO:0019509">
    <property type="term" value="P:L-methionine salvage from methylthioadenosine"/>
    <property type="evidence" value="ECO:0007669"/>
    <property type="project" value="UniProtKB-UniRule"/>
</dbReference>
<dbReference type="GO" id="GO:0043716">
    <property type="term" value="F:2-hydroxy-3-keto-5-methylthiopentenyl-1-phosphate phosphatase activity"/>
    <property type="evidence" value="ECO:0007669"/>
    <property type="project" value="UniProtKB-UniRule"/>
</dbReference>
<dbReference type="CDD" id="cd01629">
    <property type="entry name" value="HAD_EP"/>
    <property type="match status" value="1"/>
</dbReference>
<reference evidence="5 6" key="1">
    <citation type="journal article" date="2019" name="ISME J.">
        <title>Candidatus Macondimonas diazotrophica, a novel gammaproteobacterial genus dominating crude-oil-contaminated coastal sediments.</title>
        <authorList>
            <person name="Karthikeyan S."/>
            <person name="Konstantinidis K."/>
        </authorList>
    </citation>
    <scope>NUCLEOTIDE SEQUENCE [LARGE SCALE GENOMIC DNA]</scope>
    <source>
        <strain evidence="5 6">KTK01</strain>
    </source>
</reference>
<comment type="similarity">
    <text evidence="4">Belongs to the HAD-like hydrolase superfamily. MasA/MtnC family.</text>
</comment>
<dbReference type="SFLD" id="SFLDG01133">
    <property type="entry name" value="C1.5.4:_Enolase-phosphatase_Li"/>
    <property type="match status" value="1"/>
</dbReference>
<gene>
    <name evidence="4 5" type="primary">mtnC</name>
    <name evidence="5" type="ORF">E4680_08695</name>
</gene>
<organism evidence="5 6">
    <name type="scientific">Candidatus Macondimonas diazotrophica</name>
    <dbReference type="NCBI Taxonomy" id="2305248"/>
    <lineage>
        <taxon>Bacteria</taxon>
        <taxon>Pseudomonadati</taxon>
        <taxon>Pseudomonadota</taxon>
        <taxon>Gammaproteobacteria</taxon>
        <taxon>Chromatiales</taxon>
        <taxon>Ectothiorhodospiraceae</taxon>
        <taxon>Candidatus Macondimonas</taxon>
    </lineage>
</organism>
<evidence type="ECO:0000313" key="5">
    <source>
        <dbReference type="EMBL" id="TFZ82310.1"/>
    </source>
</evidence>
<keyword evidence="3 4" id="KW-0486">Methionine biosynthesis</keyword>
<name>A0A4Z0F911_9GAMM</name>
<dbReference type="SUPFAM" id="SSF56784">
    <property type="entry name" value="HAD-like"/>
    <property type="match status" value="1"/>
</dbReference>
<dbReference type="Pfam" id="PF00702">
    <property type="entry name" value="Hydrolase"/>
    <property type="match status" value="1"/>
</dbReference>
<keyword evidence="4" id="KW-0479">Metal-binding</keyword>
<dbReference type="SFLD" id="SFLDS00003">
    <property type="entry name" value="Haloacid_Dehalogenase"/>
    <property type="match status" value="1"/>
</dbReference>